<dbReference type="PANTHER" id="PTHR48020">
    <property type="entry name" value="PROTON MYO-INOSITOL COTRANSPORTER"/>
    <property type="match status" value="1"/>
</dbReference>
<comment type="similarity">
    <text evidence="2 13">Belongs to the major facilitator superfamily. Sugar transporter (TC 2.A.1.1) family.</text>
</comment>
<dbReference type="Gene3D" id="1.20.1250.20">
    <property type="entry name" value="MFS general substrate transporter like domains"/>
    <property type="match status" value="2"/>
</dbReference>
<comment type="catalytic activity">
    <reaction evidence="10">
        <text>D-xylose(in) + H(+)(in) = D-xylose(out) + H(+)(out)</text>
        <dbReference type="Rhea" id="RHEA:28959"/>
        <dbReference type="ChEBI" id="CHEBI:15378"/>
        <dbReference type="ChEBI" id="CHEBI:53455"/>
    </reaction>
    <physiologicalReaction direction="right-to-left" evidence="10">
        <dbReference type="Rhea" id="RHEA:28961"/>
    </physiologicalReaction>
</comment>
<keyword evidence="9 14" id="KW-0472">Membrane</keyword>
<name>W1EW69_ECOLX</name>
<comment type="caution">
    <text evidence="16">The sequence shown here is derived from an EMBL/GenBank/DDBJ whole genome shotgun (WGS) entry which is preliminary data.</text>
</comment>
<dbReference type="InterPro" id="IPR036259">
    <property type="entry name" value="MFS_trans_sf"/>
</dbReference>
<keyword evidence="3 13" id="KW-0813">Transport</keyword>
<evidence type="ECO:0000256" key="4">
    <source>
        <dbReference type="ARBA" id="ARBA00022475"/>
    </source>
</evidence>
<evidence type="ECO:0000256" key="13">
    <source>
        <dbReference type="RuleBase" id="RU003346"/>
    </source>
</evidence>
<organism evidence="16 17">
    <name type="scientific">Escherichia coli ISC7</name>
    <dbReference type="NCBI Taxonomy" id="1432555"/>
    <lineage>
        <taxon>Bacteria</taxon>
        <taxon>Pseudomonadati</taxon>
        <taxon>Pseudomonadota</taxon>
        <taxon>Gammaproteobacteria</taxon>
        <taxon>Enterobacterales</taxon>
        <taxon>Enterobacteriaceae</taxon>
        <taxon>Escherichia</taxon>
    </lineage>
</organism>
<evidence type="ECO:0000256" key="2">
    <source>
        <dbReference type="ARBA" id="ARBA00010992"/>
    </source>
</evidence>
<evidence type="ECO:0000256" key="3">
    <source>
        <dbReference type="ARBA" id="ARBA00022448"/>
    </source>
</evidence>
<dbReference type="SUPFAM" id="SSF103473">
    <property type="entry name" value="MFS general substrate transporter"/>
    <property type="match status" value="1"/>
</dbReference>
<dbReference type="InterPro" id="IPR003663">
    <property type="entry name" value="Sugar/inositol_transpt"/>
</dbReference>
<accession>W1EW69</accession>
<dbReference type="Pfam" id="PF00083">
    <property type="entry name" value="Sugar_tr"/>
    <property type="match status" value="1"/>
</dbReference>
<evidence type="ECO:0000256" key="6">
    <source>
        <dbReference type="ARBA" id="ARBA00022692"/>
    </source>
</evidence>
<feature type="transmembrane region" description="Helical" evidence="14">
    <location>
        <begin position="370"/>
        <end position="395"/>
    </location>
</feature>
<dbReference type="PROSITE" id="PS00217">
    <property type="entry name" value="SUGAR_TRANSPORT_2"/>
    <property type="match status" value="1"/>
</dbReference>
<keyword evidence="4" id="KW-1003">Cell membrane</keyword>
<reference evidence="16 17" key="1">
    <citation type="submission" date="2013-10" db="EMBL/GenBank/DDBJ databases">
        <title>Antibiotic resistance diversity of beta-lactamase producers in the General Hospital Vienna.</title>
        <authorList>
            <person name="Barisic I."/>
            <person name="Mitteregger D."/>
            <person name="Hirschl A.M."/>
            <person name="Noehammer C."/>
            <person name="Wiesinger-Mayr H."/>
        </authorList>
    </citation>
    <scope>NUCLEOTIDE SEQUENCE [LARGE SCALE GENOMIC DNA]</scope>
    <source>
        <strain evidence="16 17">ISC7</strain>
    </source>
</reference>
<feature type="transmembrane region" description="Helical" evidence="14">
    <location>
        <begin position="90"/>
        <end position="109"/>
    </location>
</feature>
<evidence type="ECO:0000256" key="10">
    <source>
        <dbReference type="ARBA" id="ARBA00050593"/>
    </source>
</evidence>
<dbReference type="CDD" id="cd17359">
    <property type="entry name" value="MFS_XylE_like"/>
    <property type="match status" value="1"/>
</dbReference>
<sequence length="523" mass="57405">MNTQYNSSYIFSITLVATLGGLLFGYDTAVISGTVESLNTVFVAPQNLNESAANSLLGFCVASALIGCIIGGALGGYCSNRFGRRDSLKIAAVLFFISGVGSAWPELGFTSINPDNTVPVYLAGYVPEFVIYRIIGGIGVGLASMLSPMYIAELAPAHIRGKLVSFNQFAIIFGQLLVYCVNYFIARSGDASWLNTDGWRYMFASECIPALLFLMLLYTVPESPRWLMSRGKQEQAESILRKIMGNTLATQAVQEIKHSLDHGRKTGGRLLMFGVGVIVIGVMLSIFQQFVGINVVLYYAPEVFKTLGASTDIALLQTIIVGVINLTFTVLAIMTVDKFGRKPLQIIGALGMAIGMFSLGTAFYTQASGIVALLSMLFYVAAFAMSWGPVCWVLLSEIFPNAIRGKALAIAVAAQWLANYFVSWTFPMMDKNSWLVAHFHNGFSYWIYGCMGVLAALFMWKFVPETKGKTLEELEASGNRKRRKHNKLLRCNLPVQHAAPVRRAVFLLPLQPFRITQPQSDHQ</sequence>
<evidence type="ECO:0000256" key="11">
    <source>
        <dbReference type="ARBA" id="ARBA00070440"/>
    </source>
</evidence>
<dbReference type="InterPro" id="IPR005829">
    <property type="entry name" value="Sugar_transporter_CS"/>
</dbReference>
<evidence type="ECO:0000256" key="14">
    <source>
        <dbReference type="SAM" id="Phobius"/>
    </source>
</evidence>
<dbReference type="NCBIfam" id="TIGR00879">
    <property type="entry name" value="SP"/>
    <property type="match status" value="1"/>
</dbReference>
<comment type="subcellular location">
    <subcellularLocation>
        <location evidence="1">Cell inner membrane</location>
        <topology evidence="1">Multi-pass membrane protein</topology>
    </subcellularLocation>
</comment>
<evidence type="ECO:0000256" key="9">
    <source>
        <dbReference type="ARBA" id="ARBA00023136"/>
    </source>
</evidence>
<protein>
    <recommendedName>
        <fullName evidence="11">D-xylose-proton symporter</fullName>
    </recommendedName>
    <alternativeName>
        <fullName evidence="12">D-xylose transporter</fullName>
    </alternativeName>
</protein>
<dbReference type="InterPro" id="IPR005828">
    <property type="entry name" value="MFS_sugar_transport-like"/>
</dbReference>
<dbReference type="PANTHER" id="PTHR48020:SF12">
    <property type="entry name" value="PROTON MYO-INOSITOL COTRANSPORTER"/>
    <property type="match status" value="1"/>
</dbReference>
<feature type="transmembrane region" description="Helical" evidence="14">
    <location>
        <begin position="129"/>
        <end position="151"/>
    </location>
</feature>
<feature type="domain" description="Major facilitator superfamily (MFS) profile" evidence="15">
    <location>
        <begin position="13"/>
        <end position="467"/>
    </location>
</feature>
<dbReference type="GO" id="GO:0005886">
    <property type="term" value="C:plasma membrane"/>
    <property type="evidence" value="ECO:0007669"/>
    <property type="project" value="UniProtKB-SubCell"/>
</dbReference>
<evidence type="ECO:0000256" key="5">
    <source>
        <dbReference type="ARBA" id="ARBA00022597"/>
    </source>
</evidence>
<dbReference type="InterPro" id="IPR047984">
    <property type="entry name" value="XylE-like"/>
</dbReference>
<feature type="transmembrane region" description="Helical" evidence="14">
    <location>
        <begin position="270"/>
        <end position="293"/>
    </location>
</feature>
<evidence type="ECO:0000313" key="16">
    <source>
        <dbReference type="EMBL" id="CDL26356.1"/>
    </source>
</evidence>
<dbReference type="PROSITE" id="PS50850">
    <property type="entry name" value="MFS"/>
    <property type="match status" value="1"/>
</dbReference>
<keyword evidence="7" id="KW-0769">Symport</keyword>
<dbReference type="PROSITE" id="PS00216">
    <property type="entry name" value="SUGAR_TRANSPORT_1"/>
    <property type="match status" value="1"/>
</dbReference>
<feature type="transmembrane region" description="Helical" evidence="14">
    <location>
        <begin position="56"/>
        <end position="78"/>
    </location>
</feature>
<keyword evidence="5" id="KW-0762">Sugar transport</keyword>
<dbReference type="Proteomes" id="UP000019199">
    <property type="component" value="Unassembled WGS sequence"/>
</dbReference>
<keyword evidence="6 14" id="KW-0812">Transmembrane</keyword>
<dbReference type="NCBIfam" id="NF007484">
    <property type="entry name" value="PRK10077.1"/>
    <property type="match status" value="1"/>
</dbReference>
<feature type="transmembrane region" description="Helical" evidence="14">
    <location>
        <begin position="407"/>
        <end position="426"/>
    </location>
</feature>
<evidence type="ECO:0000259" key="15">
    <source>
        <dbReference type="PROSITE" id="PS50850"/>
    </source>
</evidence>
<dbReference type="InterPro" id="IPR020846">
    <property type="entry name" value="MFS_dom"/>
</dbReference>
<dbReference type="GO" id="GO:0015293">
    <property type="term" value="F:symporter activity"/>
    <property type="evidence" value="ECO:0007669"/>
    <property type="project" value="UniProtKB-KW"/>
</dbReference>
<feature type="transmembrane region" description="Helical" evidence="14">
    <location>
        <begin position="313"/>
        <end position="334"/>
    </location>
</feature>
<dbReference type="FunFam" id="1.20.1250.20:FF:000122">
    <property type="entry name" value="D-xylose transporter XylE"/>
    <property type="match status" value="1"/>
</dbReference>
<keyword evidence="8 14" id="KW-1133">Transmembrane helix</keyword>
<dbReference type="PRINTS" id="PR00171">
    <property type="entry name" value="SUGRTRNSPORT"/>
</dbReference>
<dbReference type="AlphaFoldDB" id="W1EW69"/>
<feature type="transmembrane region" description="Helical" evidence="14">
    <location>
        <begin position="446"/>
        <end position="463"/>
    </location>
</feature>
<evidence type="ECO:0000256" key="8">
    <source>
        <dbReference type="ARBA" id="ARBA00022989"/>
    </source>
</evidence>
<dbReference type="InterPro" id="IPR050814">
    <property type="entry name" value="Myo-inositol_Transporter"/>
</dbReference>
<feature type="transmembrane region" description="Helical" evidence="14">
    <location>
        <begin position="198"/>
        <end position="220"/>
    </location>
</feature>
<evidence type="ECO:0000313" key="17">
    <source>
        <dbReference type="Proteomes" id="UP000019199"/>
    </source>
</evidence>
<evidence type="ECO:0000256" key="12">
    <source>
        <dbReference type="ARBA" id="ARBA00076792"/>
    </source>
</evidence>
<evidence type="ECO:0000256" key="7">
    <source>
        <dbReference type="ARBA" id="ARBA00022847"/>
    </source>
</evidence>
<evidence type="ECO:0000256" key="1">
    <source>
        <dbReference type="ARBA" id="ARBA00004429"/>
    </source>
</evidence>
<dbReference type="EMBL" id="CBWN010000055">
    <property type="protein sequence ID" value="CDL26356.1"/>
    <property type="molecule type" value="Genomic_DNA"/>
</dbReference>
<feature type="transmembrane region" description="Helical" evidence="14">
    <location>
        <begin position="346"/>
        <end position="364"/>
    </location>
</feature>
<feature type="transmembrane region" description="Helical" evidence="14">
    <location>
        <begin position="163"/>
        <end position="186"/>
    </location>
</feature>
<proteinExistence type="inferred from homology"/>